<reference evidence="1 2" key="1">
    <citation type="submission" date="2019-05" db="EMBL/GenBank/DDBJ databases">
        <title>Another draft genome of Portunus trituberculatus and its Hox gene families provides insights of decapod evolution.</title>
        <authorList>
            <person name="Jeong J.-H."/>
            <person name="Song I."/>
            <person name="Kim S."/>
            <person name="Choi T."/>
            <person name="Kim D."/>
            <person name="Ryu S."/>
            <person name="Kim W."/>
        </authorList>
    </citation>
    <scope>NUCLEOTIDE SEQUENCE [LARGE SCALE GENOMIC DNA]</scope>
    <source>
        <tissue evidence="1">Muscle</tissue>
    </source>
</reference>
<evidence type="ECO:0000313" key="2">
    <source>
        <dbReference type="Proteomes" id="UP000324222"/>
    </source>
</evidence>
<sequence length="11" mass="1326">MPYSAMQWRGV</sequence>
<name>A0A5B7JR01_PORTR</name>
<gene>
    <name evidence="1" type="ORF">E2C01_092606</name>
</gene>
<proteinExistence type="predicted"/>
<protein>
    <submittedName>
        <fullName evidence="1">Uncharacterized protein</fullName>
    </submittedName>
</protein>
<dbReference type="EMBL" id="VSRR010109329">
    <property type="protein sequence ID" value="MPC97299.1"/>
    <property type="molecule type" value="Genomic_DNA"/>
</dbReference>
<organism evidence="1 2">
    <name type="scientific">Portunus trituberculatus</name>
    <name type="common">Swimming crab</name>
    <name type="synonym">Neptunus trituberculatus</name>
    <dbReference type="NCBI Taxonomy" id="210409"/>
    <lineage>
        <taxon>Eukaryota</taxon>
        <taxon>Metazoa</taxon>
        <taxon>Ecdysozoa</taxon>
        <taxon>Arthropoda</taxon>
        <taxon>Crustacea</taxon>
        <taxon>Multicrustacea</taxon>
        <taxon>Malacostraca</taxon>
        <taxon>Eumalacostraca</taxon>
        <taxon>Eucarida</taxon>
        <taxon>Decapoda</taxon>
        <taxon>Pleocyemata</taxon>
        <taxon>Brachyura</taxon>
        <taxon>Eubrachyura</taxon>
        <taxon>Portunoidea</taxon>
        <taxon>Portunidae</taxon>
        <taxon>Portuninae</taxon>
        <taxon>Portunus</taxon>
    </lineage>
</organism>
<comment type="caution">
    <text evidence="1">The sequence shown here is derived from an EMBL/GenBank/DDBJ whole genome shotgun (WGS) entry which is preliminary data.</text>
</comment>
<dbReference type="Proteomes" id="UP000324222">
    <property type="component" value="Unassembled WGS sequence"/>
</dbReference>
<accession>A0A5B7JR01</accession>
<evidence type="ECO:0000313" key="1">
    <source>
        <dbReference type="EMBL" id="MPC97299.1"/>
    </source>
</evidence>
<keyword evidence="2" id="KW-1185">Reference proteome</keyword>